<accession>A0A9D4MJQ9</accession>
<dbReference type="EMBL" id="JAIWYP010000001">
    <property type="protein sequence ID" value="KAH3876671.1"/>
    <property type="molecule type" value="Genomic_DNA"/>
</dbReference>
<name>A0A9D4MJQ9_DREPO</name>
<sequence length="65" mass="7362">MPGDVTVRSNGADRMFGDVTGRSSEVNRMSGDLTVHRNRTGVRRCYGADQRRRSGSWAPWRKHLT</sequence>
<organism evidence="2 3">
    <name type="scientific">Dreissena polymorpha</name>
    <name type="common">Zebra mussel</name>
    <name type="synonym">Mytilus polymorpha</name>
    <dbReference type="NCBI Taxonomy" id="45954"/>
    <lineage>
        <taxon>Eukaryota</taxon>
        <taxon>Metazoa</taxon>
        <taxon>Spiralia</taxon>
        <taxon>Lophotrochozoa</taxon>
        <taxon>Mollusca</taxon>
        <taxon>Bivalvia</taxon>
        <taxon>Autobranchia</taxon>
        <taxon>Heteroconchia</taxon>
        <taxon>Euheterodonta</taxon>
        <taxon>Imparidentia</taxon>
        <taxon>Neoheterodontei</taxon>
        <taxon>Myida</taxon>
        <taxon>Dreissenoidea</taxon>
        <taxon>Dreissenidae</taxon>
        <taxon>Dreissena</taxon>
    </lineage>
</organism>
<keyword evidence="3" id="KW-1185">Reference proteome</keyword>
<proteinExistence type="predicted"/>
<reference evidence="2" key="2">
    <citation type="submission" date="2020-11" db="EMBL/GenBank/DDBJ databases">
        <authorList>
            <person name="McCartney M.A."/>
            <person name="Auch B."/>
            <person name="Kono T."/>
            <person name="Mallez S."/>
            <person name="Becker A."/>
            <person name="Gohl D.M."/>
            <person name="Silverstein K.A.T."/>
            <person name="Koren S."/>
            <person name="Bechman K.B."/>
            <person name="Herman A."/>
            <person name="Abrahante J.E."/>
            <person name="Garbe J."/>
        </authorList>
    </citation>
    <scope>NUCLEOTIDE SEQUENCE</scope>
    <source>
        <strain evidence="2">Duluth1</strain>
        <tissue evidence="2">Whole animal</tissue>
    </source>
</reference>
<dbReference type="Proteomes" id="UP000828390">
    <property type="component" value="Unassembled WGS sequence"/>
</dbReference>
<gene>
    <name evidence="2" type="ORF">DPMN_000519</name>
</gene>
<comment type="caution">
    <text evidence="2">The sequence shown here is derived from an EMBL/GenBank/DDBJ whole genome shotgun (WGS) entry which is preliminary data.</text>
</comment>
<dbReference type="AlphaFoldDB" id="A0A9D4MJQ9"/>
<evidence type="ECO:0000313" key="3">
    <source>
        <dbReference type="Proteomes" id="UP000828390"/>
    </source>
</evidence>
<protein>
    <submittedName>
        <fullName evidence="2">Uncharacterized protein</fullName>
    </submittedName>
</protein>
<evidence type="ECO:0000256" key="1">
    <source>
        <dbReference type="SAM" id="MobiDB-lite"/>
    </source>
</evidence>
<reference evidence="2" key="1">
    <citation type="journal article" date="2019" name="bioRxiv">
        <title>The Genome of the Zebra Mussel, Dreissena polymorpha: A Resource for Invasive Species Research.</title>
        <authorList>
            <person name="McCartney M.A."/>
            <person name="Auch B."/>
            <person name="Kono T."/>
            <person name="Mallez S."/>
            <person name="Zhang Y."/>
            <person name="Obille A."/>
            <person name="Becker A."/>
            <person name="Abrahante J.E."/>
            <person name="Garbe J."/>
            <person name="Badalamenti J.P."/>
            <person name="Herman A."/>
            <person name="Mangelson H."/>
            <person name="Liachko I."/>
            <person name="Sullivan S."/>
            <person name="Sone E.D."/>
            <person name="Koren S."/>
            <person name="Silverstein K.A.T."/>
            <person name="Beckman K.B."/>
            <person name="Gohl D.M."/>
        </authorList>
    </citation>
    <scope>NUCLEOTIDE SEQUENCE</scope>
    <source>
        <strain evidence="2">Duluth1</strain>
        <tissue evidence="2">Whole animal</tissue>
    </source>
</reference>
<feature type="region of interest" description="Disordered" evidence="1">
    <location>
        <begin position="1"/>
        <end position="32"/>
    </location>
</feature>
<evidence type="ECO:0000313" key="2">
    <source>
        <dbReference type="EMBL" id="KAH3876671.1"/>
    </source>
</evidence>